<name>A0A150NFI2_STRMT</name>
<evidence type="ECO:0000313" key="1">
    <source>
        <dbReference type="EMBL" id="KYF32212.1"/>
    </source>
</evidence>
<dbReference type="AlphaFoldDB" id="A0A150NFI2"/>
<dbReference type="PATRIC" id="fig|28037.235.peg.2385"/>
<dbReference type="Proteomes" id="UP000075442">
    <property type="component" value="Unassembled WGS sequence"/>
</dbReference>
<evidence type="ECO:0000313" key="2">
    <source>
        <dbReference type="Proteomes" id="UP000075442"/>
    </source>
</evidence>
<proteinExistence type="predicted"/>
<dbReference type="EMBL" id="LROU01000154">
    <property type="protein sequence ID" value="KYF32212.1"/>
    <property type="molecule type" value="Genomic_DNA"/>
</dbReference>
<accession>A0A150NFI2</accession>
<sequence length="42" mass="5109">MPNPTQEEQMVSFLVFLIFNEDKILENLVQKEHTKRDKNKIY</sequence>
<comment type="caution">
    <text evidence="1">The sequence shown here is derived from an EMBL/GenBank/DDBJ whole genome shotgun (WGS) entry which is preliminary data.</text>
</comment>
<protein>
    <submittedName>
        <fullName evidence="1">Uncharacterized protein</fullName>
    </submittedName>
</protein>
<reference evidence="1 2" key="1">
    <citation type="submission" date="2016-01" db="EMBL/GenBank/DDBJ databases">
        <title>Highly variable Streptococcus oralis 1 are common among viridans streptococci isolated from primates.</title>
        <authorList>
            <person name="Denapaite D."/>
            <person name="Rieger M."/>
            <person name="Koendgen S."/>
            <person name="Brueckner R."/>
            <person name="Ochigava I."/>
            <person name="Kappeler P."/>
            <person name="Maetz-Rensing K."/>
            <person name="Leendertz F."/>
        </authorList>
    </citation>
    <scope>NUCLEOTIDE SEQUENCE [LARGE SCALE GENOMIC DNA]</scope>
    <source>
        <strain evidence="1 2">M3-1</strain>
    </source>
</reference>
<gene>
    <name evidence="1" type="ORF">SMIM3I_01225</name>
</gene>
<organism evidence="1 2">
    <name type="scientific">Streptococcus mitis</name>
    <dbReference type="NCBI Taxonomy" id="28037"/>
    <lineage>
        <taxon>Bacteria</taxon>
        <taxon>Bacillati</taxon>
        <taxon>Bacillota</taxon>
        <taxon>Bacilli</taxon>
        <taxon>Lactobacillales</taxon>
        <taxon>Streptococcaceae</taxon>
        <taxon>Streptococcus</taxon>
        <taxon>Streptococcus mitis group</taxon>
    </lineage>
</organism>